<evidence type="ECO:0008006" key="3">
    <source>
        <dbReference type="Google" id="ProtNLM"/>
    </source>
</evidence>
<organism evidence="1 2">
    <name type="scientific">Nonomuraea bangladeshensis</name>
    <dbReference type="NCBI Taxonomy" id="404385"/>
    <lineage>
        <taxon>Bacteria</taxon>
        <taxon>Bacillati</taxon>
        <taxon>Actinomycetota</taxon>
        <taxon>Actinomycetes</taxon>
        <taxon>Streptosporangiales</taxon>
        <taxon>Streptosporangiaceae</taxon>
        <taxon>Nonomuraea</taxon>
    </lineage>
</organism>
<accession>A0ABV3H4E9</accession>
<dbReference type="Gene3D" id="3.30.420.10">
    <property type="entry name" value="Ribonuclease H-like superfamily/Ribonuclease H"/>
    <property type="match status" value="1"/>
</dbReference>
<proteinExistence type="predicted"/>
<dbReference type="EMBL" id="JBFARM010000005">
    <property type="protein sequence ID" value="MEV4287403.1"/>
    <property type="molecule type" value="Genomic_DNA"/>
</dbReference>
<evidence type="ECO:0000313" key="1">
    <source>
        <dbReference type="EMBL" id="MEV4287403.1"/>
    </source>
</evidence>
<reference evidence="1 2" key="1">
    <citation type="submission" date="2024-06" db="EMBL/GenBank/DDBJ databases">
        <title>The Natural Products Discovery Center: Release of the First 8490 Sequenced Strains for Exploring Actinobacteria Biosynthetic Diversity.</title>
        <authorList>
            <person name="Kalkreuter E."/>
            <person name="Kautsar S.A."/>
            <person name="Yang D."/>
            <person name="Bader C.D."/>
            <person name="Teijaro C.N."/>
            <person name="Fluegel L."/>
            <person name="Davis C.M."/>
            <person name="Simpson J.R."/>
            <person name="Lauterbach L."/>
            <person name="Steele A.D."/>
            <person name="Gui C."/>
            <person name="Meng S."/>
            <person name="Li G."/>
            <person name="Viehrig K."/>
            <person name="Ye F."/>
            <person name="Su P."/>
            <person name="Kiefer A.F."/>
            <person name="Nichols A."/>
            <person name="Cepeda A.J."/>
            <person name="Yan W."/>
            <person name="Fan B."/>
            <person name="Jiang Y."/>
            <person name="Adhikari A."/>
            <person name="Zheng C.-J."/>
            <person name="Schuster L."/>
            <person name="Cowan T.M."/>
            <person name="Smanski M.J."/>
            <person name="Chevrette M.G."/>
            <person name="De Carvalho L.P.S."/>
            <person name="Shen B."/>
        </authorList>
    </citation>
    <scope>NUCLEOTIDE SEQUENCE [LARGE SCALE GENOMIC DNA]</scope>
    <source>
        <strain evidence="1 2">NPDC049574</strain>
    </source>
</reference>
<sequence length="173" mass="18521">MTPCVTGIDPSLTGTAVANHAGTKRIRIGNLRGSARFSCIADGIFADGTTQAADLVVIEGPSYGSMSGAGHHEAAGLWWHIVYRLDELEVPYAVVPPSTLKKYATGRGNATKPDMRVALLKRAGLDLRDDNEVDAWWLRAAGLEVLGHPLVELPAAQRDALNKVTWPVKAVAR</sequence>
<evidence type="ECO:0000313" key="2">
    <source>
        <dbReference type="Proteomes" id="UP001552427"/>
    </source>
</evidence>
<protein>
    <recommendedName>
        <fullName evidence="3">Holliday junction endonuclease</fullName>
    </recommendedName>
</protein>
<dbReference type="InterPro" id="IPR036397">
    <property type="entry name" value="RNaseH_sf"/>
</dbReference>
<dbReference type="SUPFAM" id="SSF53098">
    <property type="entry name" value="Ribonuclease H-like"/>
    <property type="match status" value="1"/>
</dbReference>
<dbReference type="RefSeq" id="WP_364450836.1">
    <property type="nucleotide sequence ID" value="NZ_JBFARM010000005.1"/>
</dbReference>
<name>A0ABV3H4E9_9ACTN</name>
<keyword evidence="2" id="KW-1185">Reference proteome</keyword>
<dbReference type="Proteomes" id="UP001552427">
    <property type="component" value="Unassembled WGS sequence"/>
</dbReference>
<comment type="caution">
    <text evidence="1">The sequence shown here is derived from an EMBL/GenBank/DDBJ whole genome shotgun (WGS) entry which is preliminary data.</text>
</comment>
<dbReference type="InterPro" id="IPR012337">
    <property type="entry name" value="RNaseH-like_sf"/>
</dbReference>
<gene>
    <name evidence="1" type="ORF">AB0K40_18005</name>
</gene>